<dbReference type="SMART" id="SM00823">
    <property type="entry name" value="PKS_PP"/>
    <property type="match status" value="2"/>
</dbReference>
<dbReference type="InterPro" id="IPR013120">
    <property type="entry name" value="FAR_NAD-bd"/>
</dbReference>
<dbReference type="InterPro" id="IPR020845">
    <property type="entry name" value="AMP-binding_CS"/>
</dbReference>
<keyword evidence="3" id="KW-0597">Phosphoprotein</keyword>
<feature type="domain" description="Carrier" evidence="6">
    <location>
        <begin position="509"/>
        <end position="583"/>
    </location>
</feature>
<dbReference type="Pfam" id="PF00668">
    <property type="entry name" value="Condensation"/>
    <property type="match status" value="1"/>
</dbReference>
<dbReference type="Gene3D" id="3.40.50.12780">
    <property type="entry name" value="N-terminal domain of ligase-like"/>
    <property type="match status" value="1"/>
</dbReference>
<dbReference type="NCBIfam" id="TIGR01733">
    <property type="entry name" value="AA-adenyl-dom"/>
    <property type="match status" value="2"/>
</dbReference>
<dbReference type="PROSITE" id="PS00012">
    <property type="entry name" value="PHOSPHOPANTETHEINE"/>
    <property type="match status" value="1"/>
</dbReference>
<accession>A0A1J4Q028</accession>
<dbReference type="InterPro" id="IPR036291">
    <property type="entry name" value="NAD(P)-bd_dom_sf"/>
</dbReference>
<protein>
    <recommendedName>
        <fullName evidence="6">Carrier domain-containing protein</fullName>
    </recommendedName>
</protein>
<dbReference type="OrthoDB" id="2472181at2"/>
<dbReference type="EMBL" id="LBDA02000051">
    <property type="protein sequence ID" value="OIK25551.1"/>
    <property type="molecule type" value="Genomic_DNA"/>
</dbReference>
<feature type="region of interest" description="Disordered" evidence="5">
    <location>
        <begin position="957"/>
        <end position="980"/>
    </location>
</feature>
<dbReference type="PROSITE" id="PS00455">
    <property type="entry name" value="AMP_BINDING"/>
    <property type="match status" value="2"/>
</dbReference>
<dbReference type="RefSeq" id="WP_071387493.1">
    <property type="nucleotide sequence ID" value="NZ_LBDA02000051.1"/>
</dbReference>
<dbReference type="InterPro" id="IPR010080">
    <property type="entry name" value="Thioester_reductase-like_dom"/>
</dbReference>
<dbReference type="Gene3D" id="3.40.50.720">
    <property type="entry name" value="NAD(P)-binding Rossmann-like Domain"/>
    <property type="match status" value="1"/>
</dbReference>
<dbReference type="Gene3D" id="1.10.1200.10">
    <property type="entry name" value="ACP-like"/>
    <property type="match status" value="2"/>
</dbReference>
<dbReference type="PANTHER" id="PTHR45527">
    <property type="entry name" value="NONRIBOSOMAL PEPTIDE SYNTHETASE"/>
    <property type="match status" value="1"/>
</dbReference>
<dbReference type="InterPro" id="IPR042099">
    <property type="entry name" value="ANL_N_sf"/>
</dbReference>
<dbReference type="InterPro" id="IPR009081">
    <property type="entry name" value="PP-bd_ACP"/>
</dbReference>
<evidence type="ECO:0000256" key="2">
    <source>
        <dbReference type="ARBA" id="ARBA00022450"/>
    </source>
</evidence>
<dbReference type="SUPFAM" id="SSF47336">
    <property type="entry name" value="ACP-like"/>
    <property type="match status" value="2"/>
</dbReference>
<dbReference type="Pfam" id="PF00501">
    <property type="entry name" value="AMP-binding"/>
    <property type="match status" value="2"/>
</dbReference>
<dbReference type="GO" id="GO:0017000">
    <property type="term" value="P:antibiotic biosynthetic process"/>
    <property type="evidence" value="ECO:0007669"/>
    <property type="project" value="UniProtKB-ARBA"/>
</dbReference>
<evidence type="ECO:0000256" key="5">
    <source>
        <dbReference type="SAM" id="MobiDB-lite"/>
    </source>
</evidence>
<dbReference type="Proteomes" id="UP000034838">
    <property type="component" value="Unassembled WGS sequence"/>
</dbReference>
<organism evidence="7 8">
    <name type="scientific">Streptomyces malaysiense</name>
    <dbReference type="NCBI Taxonomy" id="1428626"/>
    <lineage>
        <taxon>Bacteria</taxon>
        <taxon>Bacillati</taxon>
        <taxon>Actinomycetota</taxon>
        <taxon>Actinomycetes</taxon>
        <taxon>Kitasatosporales</taxon>
        <taxon>Streptomycetaceae</taxon>
        <taxon>Streptomyces</taxon>
    </lineage>
</organism>
<evidence type="ECO:0000256" key="1">
    <source>
        <dbReference type="ARBA" id="ARBA00001957"/>
    </source>
</evidence>
<dbReference type="SUPFAM" id="SSF56801">
    <property type="entry name" value="Acetyl-CoA synthetase-like"/>
    <property type="match status" value="2"/>
</dbReference>
<proteinExistence type="predicted"/>
<dbReference type="Gene3D" id="3.30.559.30">
    <property type="entry name" value="Nonribosomal peptide synthetase, condensation domain"/>
    <property type="match status" value="1"/>
</dbReference>
<sequence length="2047" mass="218549">MNAARAHSLGDAFADVVRARAEHTALVHGDLRLTYRHLAGWAASVADRLCRAGAVGAPVGIRSPRSAGAVATVLGAVLAGCAYVPLDPDAPDARLSALVEDFGLRTLCVAPTEADRLRTLLPGVRILTVDAEMPDPAPLAVAPSAPDTLAYVIATSGTTGRPKGVQVEHRGVLTLARAPEAGFRPDDVVLQLAPLNVDPSVFEIWGALLNGATLVLPEAARPGVHDIGREVRRHRVSVLRLAAPLFALAMEHITDALRGLRLCVSGGDRASAKAVRAALRELPGCRIVNGYGPTETTVYACWLVLDAQHPYAEDWPDVPIGRPFADTTVHVVDPDRRPVALGEEGELCIGGPGVARGYLGRPDLTADRFVPEPGRPDRTAYLTGDRVRLLPDGNLAFLGRTDDQVKIRGHRVEPVETERALLDHPAVRDAAVVAHGTGDRRRLAAFVVLRDVAPEPDLIAHVATLLPSPQVPATLTALVQLPVTPNGKTDRPALAQLAGQASDMTGSGLPDTSSERVVADLWQQALGASVGTDTDFLAAGGDSLTAMVVLARLERATGVALSVGDLFRAATVRGLAALVDAAALSGTGTPLAVERQPDGTCTPPAAERQPDTHGRVPLLPGQEGIWFEQQARPGKRYVISRAFLVRGQVDVPRLRRALTRLGQRQTALRTVVRQHTDGWWQTPDADPGAAVDHHDMTRMPPAEQQHRIRALIAAGAAAGEASPLVRTLVVTLDESTAVVHFDIHHILADDWSLDLFFTELSALYDDPAAQLTPLRLTFADHVREALDRLPEREHAALEFWRGALKGGAATADLVTDHPRPAALSGAGDRVRLRIDAAESARYAEAARRHGISRFMLCLAGVYTVLAAHTERDSLCLGSLATGRGRAGTEDLVGYFVNLLPIRVEATADTPVATLFRRIREACTAAHAHHHVPFQTVCRELGAAGVSRGSSPFRAVVNHQQHPPRPLRLGSAPVEPRPPAEDDTAKFELTFTFQESSQGITLDVEFSTDLYRRDTVERLAGQLVAVLGRLADAGPDTALRDIELFEPGERGRLLAAPASERPPAHPDTTLTSLFARTAAAHPGKTAVVGEEAALTYRELDRLADEMANRLLARGARPGERVALCLERTPLLIAAVLGVLKTGAAYVPLDPAYPAERLRYVLADARARALVTSKDITDRLFRPGSETDGLPPVLDIDRLVCPSDEPPPARAGACATDPAYIIYTSGSTGRPRGVVVSHRSVVNTLHAGLARHPFTPDDVWLQLTSPGFDVAAYEQFMPLVSGGTLVYCADAARGDAAALVRALRDYGVTVMVIVPSLLRALGRPDLASVRVLIVAGEPADPHDTRHYAQSRVVINGYGPTEAAILATTHEAGPDGDRGRIPIGRALPGTTAHVIDRHGRLAATGVPGELWLGGAGLALGYWNNPERTRDLFTTVPVLGDRRLYRTGDRVRRLPDGNLDYLGRLDGQIKLRGFRIELGEIEATLTRHQCIGEAVAVLIGQGPDADLGVAYVGTADEQEARAHLVRHLPGHMVPRLVVPVPHIPTSSHGKADRTALAARLASHARDHGPAEEIGRAANPLEQELLALWREVLGSGPSIGLSDDFFALGGHSLRVIRLLGELERRYGHRLPVRGFLAEPTVRATARTLARPDAGTRSATVLAEDVVLDPGITFAGPVTAPRRTDSVLLTGATGFVGSHVLSELLERTEGPVLCLVRAATPEAARARLAQTARRYALALEAADPRIVPLPGDLTLPGLGLAGTPGLDAARAAATVLHLGAEVHHLSGYQHLAAANVGGTQELLRIAAEGRAARFHHVSTLAVLCEDTPDGRPRTLSESTPAEHERHPRGRGYAAAKWAAEQLVRQAVARGADARTYRLGRAGGSATTGALSRDDMLTRLLVSSAALGCYPDHPVLASDALPVDVMARALVALALADAPPGTVRHLHHPRRSGLGVFLAGHDRRTGARTRPVALRTWLARLDDAVARGTELPALAYREHLRELCDAPDRAQPADYRNEATLAALYAHGITPPDWADTVVDRWWQYLAPTGETSE</sequence>
<evidence type="ECO:0000256" key="4">
    <source>
        <dbReference type="ARBA" id="ARBA00022598"/>
    </source>
</evidence>
<comment type="caution">
    <text evidence="7">The sequence shown here is derived from an EMBL/GenBank/DDBJ whole genome shotgun (WGS) entry which is preliminary data.</text>
</comment>
<evidence type="ECO:0000313" key="8">
    <source>
        <dbReference type="Proteomes" id="UP000034838"/>
    </source>
</evidence>
<dbReference type="NCBIfam" id="TIGR01746">
    <property type="entry name" value="Thioester-redct"/>
    <property type="match status" value="1"/>
</dbReference>
<dbReference type="InterPro" id="IPR025110">
    <property type="entry name" value="AMP-bd_C"/>
</dbReference>
<dbReference type="InterPro" id="IPR000873">
    <property type="entry name" value="AMP-dep_synth/lig_dom"/>
</dbReference>
<feature type="region of interest" description="Disordered" evidence="5">
    <location>
        <begin position="1821"/>
        <end position="1842"/>
    </location>
</feature>
<dbReference type="FunFam" id="3.40.50.12780:FF:000012">
    <property type="entry name" value="Non-ribosomal peptide synthetase"/>
    <property type="match status" value="1"/>
</dbReference>
<feature type="compositionally biased region" description="Basic and acidic residues" evidence="5">
    <location>
        <begin position="1822"/>
        <end position="1839"/>
    </location>
</feature>
<dbReference type="Gene3D" id="2.30.38.10">
    <property type="entry name" value="Luciferase, Domain 3"/>
    <property type="match status" value="1"/>
</dbReference>
<keyword evidence="4" id="KW-0436">Ligase</keyword>
<dbReference type="InterPro" id="IPR020806">
    <property type="entry name" value="PKS_PP-bd"/>
</dbReference>
<keyword evidence="8" id="KW-1185">Reference proteome</keyword>
<dbReference type="Gene3D" id="3.30.559.10">
    <property type="entry name" value="Chloramphenicol acetyltransferase-like domain"/>
    <property type="match status" value="1"/>
</dbReference>
<reference evidence="7" key="1">
    <citation type="submission" date="2016-10" db="EMBL/GenBank/DDBJ databases">
        <title>Genome sequence of Streptomyces malaysiense MUSC 136.</title>
        <authorList>
            <person name="Lee L.-H."/>
            <person name="Ser H.-L."/>
        </authorList>
    </citation>
    <scope>NUCLEOTIDE SEQUENCE [LARGE SCALE GENOMIC DNA]</scope>
    <source>
        <strain evidence="7">MUSC 136</strain>
    </source>
</reference>
<gene>
    <name evidence="7" type="ORF">VT52_021235</name>
</gene>
<name>A0A1J4Q028_9ACTN</name>
<dbReference type="Gene3D" id="3.40.50.980">
    <property type="match status" value="2"/>
</dbReference>
<dbReference type="GO" id="GO:0005737">
    <property type="term" value="C:cytoplasm"/>
    <property type="evidence" value="ECO:0007669"/>
    <property type="project" value="TreeGrafter"/>
</dbReference>
<evidence type="ECO:0000259" key="6">
    <source>
        <dbReference type="PROSITE" id="PS50075"/>
    </source>
</evidence>
<dbReference type="FunFam" id="3.40.50.980:FF:000001">
    <property type="entry name" value="Non-ribosomal peptide synthetase"/>
    <property type="match status" value="1"/>
</dbReference>
<dbReference type="Pfam" id="PF07993">
    <property type="entry name" value="NAD_binding_4"/>
    <property type="match status" value="1"/>
</dbReference>
<dbReference type="InterPro" id="IPR045851">
    <property type="entry name" value="AMP-bd_C_sf"/>
</dbReference>
<dbReference type="InterPro" id="IPR036736">
    <property type="entry name" value="ACP-like_sf"/>
</dbReference>
<dbReference type="GO" id="GO:0031177">
    <property type="term" value="F:phosphopantetheine binding"/>
    <property type="evidence" value="ECO:0007669"/>
    <property type="project" value="InterPro"/>
</dbReference>
<dbReference type="Pfam" id="PF00550">
    <property type="entry name" value="PP-binding"/>
    <property type="match status" value="2"/>
</dbReference>
<dbReference type="PANTHER" id="PTHR45527:SF1">
    <property type="entry name" value="FATTY ACID SYNTHASE"/>
    <property type="match status" value="1"/>
</dbReference>
<evidence type="ECO:0000256" key="3">
    <source>
        <dbReference type="ARBA" id="ARBA00022553"/>
    </source>
</evidence>
<dbReference type="Pfam" id="PF13193">
    <property type="entry name" value="AMP-binding_C"/>
    <property type="match status" value="1"/>
</dbReference>
<dbReference type="GO" id="GO:0016874">
    <property type="term" value="F:ligase activity"/>
    <property type="evidence" value="ECO:0007669"/>
    <property type="project" value="UniProtKB-KW"/>
</dbReference>
<dbReference type="InterPro" id="IPR023213">
    <property type="entry name" value="CAT-like_dom_sf"/>
</dbReference>
<dbReference type="CDD" id="cd05930">
    <property type="entry name" value="A_NRPS"/>
    <property type="match status" value="1"/>
</dbReference>
<dbReference type="SUPFAM" id="SSF52777">
    <property type="entry name" value="CoA-dependent acyltransferases"/>
    <property type="match status" value="2"/>
</dbReference>
<feature type="domain" description="Carrier" evidence="6">
    <location>
        <begin position="1571"/>
        <end position="1647"/>
    </location>
</feature>
<dbReference type="PROSITE" id="PS50075">
    <property type="entry name" value="CARRIER"/>
    <property type="match status" value="2"/>
</dbReference>
<dbReference type="GO" id="GO:0044550">
    <property type="term" value="P:secondary metabolite biosynthetic process"/>
    <property type="evidence" value="ECO:0007669"/>
    <property type="project" value="TreeGrafter"/>
</dbReference>
<dbReference type="InterPro" id="IPR001242">
    <property type="entry name" value="Condensation_dom"/>
</dbReference>
<dbReference type="SUPFAM" id="SSF51735">
    <property type="entry name" value="NAD(P)-binding Rossmann-fold domains"/>
    <property type="match status" value="1"/>
</dbReference>
<keyword evidence="2" id="KW-0596">Phosphopantetheine</keyword>
<dbReference type="InterPro" id="IPR010071">
    <property type="entry name" value="AA_adenyl_dom"/>
</dbReference>
<evidence type="ECO:0000313" key="7">
    <source>
        <dbReference type="EMBL" id="OIK25551.1"/>
    </source>
</evidence>
<comment type="cofactor">
    <cofactor evidence="1">
        <name>pantetheine 4'-phosphate</name>
        <dbReference type="ChEBI" id="CHEBI:47942"/>
    </cofactor>
</comment>
<feature type="region of interest" description="Disordered" evidence="5">
    <location>
        <begin position="590"/>
        <end position="618"/>
    </location>
</feature>
<dbReference type="GO" id="GO:0043041">
    <property type="term" value="P:amino acid activation for nonribosomal peptide biosynthetic process"/>
    <property type="evidence" value="ECO:0007669"/>
    <property type="project" value="TreeGrafter"/>
</dbReference>
<dbReference type="InterPro" id="IPR006162">
    <property type="entry name" value="Ppantetheine_attach_site"/>
</dbReference>
<dbReference type="GO" id="GO:0008610">
    <property type="term" value="P:lipid biosynthetic process"/>
    <property type="evidence" value="ECO:0007669"/>
    <property type="project" value="UniProtKB-ARBA"/>
</dbReference>
<dbReference type="Gene3D" id="3.30.300.30">
    <property type="match status" value="2"/>
</dbReference>